<dbReference type="EMBL" id="FNKH01000002">
    <property type="protein sequence ID" value="SDQ31952.1"/>
    <property type="molecule type" value="Genomic_DNA"/>
</dbReference>
<feature type="signal peptide" evidence="1">
    <location>
        <begin position="1"/>
        <end position="28"/>
    </location>
</feature>
<reference evidence="2 3" key="1">
    <citation type="submission" date="2016-10" db="EMBL/GenBank/DDBJ databases">
        <authorList>
            <person name="de Groot N.N."/>
        </authorList>
    </citation>
    <scope>NUCLEOTIDE SEQUENCE [LARGE SCALE GENOMIC DNA]</scope>
    <source>
        <strain evidence="2 3">DSM 20117</strain>
    </source>
</reference>
<name>A0A1H0ZX70_9MICC</name>
<evidence type="ECO:0000313" key="3">
    <source>
        <dbReference type="Proteomes" id="UP000181917"/>
    </source>
</evidence>
<dbReference type="Proteomes" id="UP000181917">
    <property type="component" value="Unassembled WGS sequence"/>
</dbReference>
<dbReference type="STRING" id="37928.SAMN04489742_0615"/>
<sequence>MKQRATTVVAIMTGLIAAGTLLTSCVPAGSTGNEPDLEPDHQKYPWHTDIIATTFWVGEVFDPNAPDGSQLQSAYDSFWLENYGGCDGVAVDNVCTTEPRTPANGYFPTQMVPKQNPFYLDLPFDDINNPLAFAMRGSVIPWAQEPGYAGKETDKSFSYMKNRWVRIKKGDRTCYGQIEDAGPGKYDDATYVFGKGDHRPANTEFNGAGMDVSPALNGCLGFSSLNGAQDKVDWQFVDEEDVPNGPWLMRTTTLQVQQGQRSS</sequence>
<protein>
    <recommendedName>
        <fullName evidence="4">LGFP repeat-containing protein</fullName>
    </recommendedName>
</protein>
<feature type="chain" id="PRO_5010158151" description="LGFP repeat-containing protein" evidence="1">
    <location>
        <begin position="29"/>
        <end position="263"/>
    </location>
</feature>
<evidence type="ECO:0000256" key="1">
    <source>
        <dbReference type="SAM" id="SignalP"/>
    </source>
</evidence>
<evidence type="ECO:0000313" key="2">
    <source>
        <dbReference type="EMBL" id="SDQ31952.1"/>
    </source>
</evidence>
<keyword evidence="1" id="KW-0732">Signal</keyword>
<dbReference type="AlphaFoldDB" id="A0A1H0ZX70"/>
<gene>
    <name evidence="2" type="ORF">SAMN04489742_0615</name>
</gene>
<proteinExistence type="predicted"/>
<keyword evidence="3" id="KW-1185">Reference proteome</keyword>
<organism evidence="2 3">
    <name type="scientific">Crystallibacter crystallopoietes</name>
    <dbReference type="NCBI Taxonomy" id="37928"/>
    <lineage>
        <taxon>Bacteria</taxon>
        <taxon>Bacillati</taxon>
        <taxon>Actinomycetota</taxon>
        <taxon>Actinomycetes</taxon>
        <taxon>Micrococcales</taxon>
        <taxon>Micrococcaceae</taxon>
        <taxon>Crystallibacter</taxon>
    </lineage>
</organism>
<accession>A0A1H0ZX70</accession>
<dbReference type="PROSITE" id="PS51257">
    <property type="entry name" value="PROKAR_LIPOPROTEIN"/>
    <property type="match status" value="1"/>
</dbReference>
<evidence type="ECO:0008006" key="4">
    <source>
        <dbReference type="Google" id="ProtNLM"/>
    </source>
</evidence>